<protein>
    <submittedName>
        <fullName evidence="8">DMT family transporter</fullName>
    </submittedName>
</protein>
<dbReference type="InterPro" id="IPR000620">
    <property type="entry name" value="EamA_dom"/>
</dbReference>
<dbReference type="Pfam" id="PF00892">
    <property type="entry name" value="EamA"/>
    <property type="match status" value="2"/>
</dbReference>
<feature type="transmembrane region" description="Helical" evidence="6">
    <location>
        <begin position="186"/>
        <end position="205"/>
    </location>
</feature>
<feature type="domain" description="EamA" evidence="7">
    <location>
        <begin position="159"/>
        <end position="288"/>
    </location>
</feature>
<dbReference type="InterPro" id="IPR037185">
    <property type="entry name" value="EmrE-like"/>
</dbReference>
<feature type="domain" description="EamA" evidence="7">
    <location>
        <begin position="9"/>
        <end position="145"/>
    </location>
</feature>
<evidence type="ECO:0000256" key="6">
    <source>
        <dbReference type="SAM" id="Phobius"/>
    </source>
</evidence>
<feature type="transmembrane region" description="Helical" evidence="6">
    <location>
        <begin position="41"/>
        <end position="62"/>
    </location>
</feature>
<dbReference type="InterPro" id="IPR050638">
    <property type="entry name" value="AA-Vitamin_Transporters"/>
</dbReference>
<gene>
    <name evidence="8" type="ORF">ACFSJ3_14860</name>
</gene>
<evidence type="ECO:0000256" key="5">
    <source>
        <dbReference type="ARBA" id="ARBA00023136"/>
    </source>
</evidence>
<evidence type="ECO:0000256" key="2">
    <source>
        <dbReference type="ARBA" id="ARBA00022475"/>
    </source>
</evidence>
<dbReference type="EMBL" id="JBHUHT010000017">
    <property type="protein sequence ID" value="MFD2097275.1"/>
    <property type="molecule type" value="Genomic_DNA"/>
</dbReference>
<keyword evidence="3 6" id="KW-0812">Transmembrane</keyword>
<evidence type="ECO:0000256" key="4">
    <source>
        <dbReference type="ARBA" id="ARBA00022989"/>
    </source>
</evidence>
<comment type="caution">
    <text evidence="8">The sequence shown here is derived from an EMBL/GenBank/DDBJ whole genome shotgun (WGS) entry which is preliminary data.</text>
</comment>
<evidence type="ECO:0000313" key="8">
    <source>
        <dbReference type="EMBL" id="MFD2097275.1"/>
    </source>
</evidence>
<reference evidence="9" key="1">
    <citation type="journal article" date="2019" name="Int. J. Syst. Evol. Microbiol.">
        <title>The Global Catalogue of Microorganisms (GCM) 10K type strain sequencing project: providing services to taxonomists for standard genome sequencing and annotation.</title>
        <authorList>
            <consortium name="The Broad Institute Genomics Platform"/>
            <consortium name="The Broad Institute Genome Sequencing Center for Infectious Disease"/>
            <person name="Wu L."/>
            <person name="Ma J."/>
        </authorList>
    </citation>
    <scope>NUCLEOTIDE SEQUENCE [LARGE SCALE GENOMIC DNA]</scope>
    <source>
        <strain evidence="9">CGMCC 1.10992</strain>
    </source>
</reference>
<organism evidence="8 9">
    <name type="scientific">Corallincola platygyrae</name>
    <dbReference type="NCBI Taxonomy" id="1193278"/>
    <lineage>
        <taxon>Bacteria</taxon>
        <taxon>Pseudomonadati</taxon>
        <taxon>Pseudomonadota</taxon>
        <taxon>Gammaproteobacteria</taxon>
        <taxon>Alteromonadales</taxon>
        <taxon>Psychromonadaceae</taxon>
        <taxon>Corallincola</taxon>
    </lineage>
</organism>
<evidence type="ECO:0000256" key="3">
    <source>
        <dbReference type="ARBA" id="ARBA00022692"/>
    </source>
</evidence>
<feature type="transmembrane region" description="Helical" evidence="6">
    <location>
        <begin position="129"/>
        <end position="146"/>
    </location>
</feature>
<dbReference type="Proteomes" id="UP001597380">
    <property type="component" value="Unassembled WGS sequence"/>
</dbReference>
<dbReference type="SUPFAM" id="SSF103481">
    <property type="entry name" value="Multidrug resistance efflux transporter EmrE"/>
    <property type="match status" value="2"/>
</dbReference>
<feature type="transmembrane region" description="Helical" evidence="6">
    <location>
        <begin position="249"/>
        <end position="268"/>
    </location>
</feature>
<dbReference type="PANTHER" id="PTHR32322">
    <property type="entry name" value="INNER MEMBRANE TRANSPORTER"/>
    <property type="match status" value="1"/>
</dbReference>
<sequence length="296" mass="32459">MSAVPQPRKAVLFALLAVLLWSTVATAFKLTLEHLSPVQLVWLASLVSTLFLAVVVVAKGKLKVLPSLFKTQPLLFLALGAINPFAYYWVLFEAYDRLPAQQAQTLNYTWAITLTLLSVPLLKHRVTRAQWLGAGLGYLGAVVIATQGRLLSLQFDSTLGVILALSSTLLWATYWILNTKQSQDPVASLLVCFLIGTPLCGLLAWSQGDLWPANWQGWLGATYIGLFEMGVTFIVWLTALRLTDSAARVGNLIFLSPFLSLVFVYLFLGETIHPATYIGLSLIVIGVLAQQGGRRK</sequence>
<proteinExistence type="predicted"/>
<feature type="transmembrane region" description="Helical" evidence="6">
    <location>
        <begin position="74"/>
        <end position="92"/>
    </location>
</feature>
<evidence type="ECO:0000313" key="9">
    <source>
        <dbReference type="Proteomes" id="UP001597380"/>
    </source>
</evidence>
<keyword evidence="4 6" id="KW-1133">Transmembrane helix</keyword>
<feature type="transmembrane region" description="Helical" evidence="6">
    <location>
        <begin position="158"/>
        <end position="177"/>
    </location>
</feature>
<feature type="transmembrane region" description="Helical" evidence="6">
    <location>
        <begin position="217"/>
        <end position="237"/>
    </location>
</feature>
<feature type="transmembrane region" description="Helical" evidence="6">
    <location>
        <begin position="274"/>
        <end position="293"/>
    </location>
</feature>
<comment type="subcellular location">
    <subcellularLocation>
        <location evidence="1">Cell membrane</location>
        <topology evidence="1">Multi-pass membrane protein</topology>
    </subcellularLocation>
</comment>
<keyword evidence="5 6" id="KW-0472">Membrane</keyword>
<dbReference type="PANTHER" id="PTHR32322:SF18">
    <property type="entry name" value="S-ADENOSYLMETHIONINE_S-ADENOSYLHOMOCYSTEINE TRANSPORTER"/>
    <property type="match status" value="1"/>
</dbReference>
<keyword evidence="9" id="KW-1185">Reference proteome</keyword>
<keyword evidence="2" id="KW-1003">Cell membrane</keyword>
<dbReference type="RefSeq" id="WP_345340437.1">
    <property type="nucleotide sequence ID" value="NZ_BAABLI010000015.1"/>
</dbReference>
<accession>A0ABW4XNV2</accession>
<name>A0ABW4XNV2_9GAMM</name>
<evidence type="ECO:0000259" key="7">
    <source>
        <dbReference type="Pfam" id="PF00892"/>
    </source>
</evidence>
<evidence type="ECO:0000256" key="1">
    <source>
        <dbReference type="ARBA" id="ARBA00004651"/>
    </source>
</evidence>